<dbReference type="Pfam" id="PF02705">
    <property type="entry name" value="K_trans"/>
    <property type="match status" value="1"/>
</dbReference>
<dbReference type="PANTHER" id="PTHR30540">
    <property type="entry name" value="OSMOTIC STRESS POTASSIUM TRANSPORTER"/>
    <property type="match status" value="1"/>
</dbReference>
<comment type="similarity">
    <text evidence="2 10">Belongs to the HAK/KUP transporter (TC 2.A.72.3) family.</text>
</comment>
<evidence type="ECO:0000256" key="5">
    <source>
        <dbReference type="ARBA" id="ARBA00022692"/>
    </source>
</evidence>
<dbReference type="GO" id="GO:0005886">
    <property type="term" value="C:plasma membrane"/>
    <property type="evidence" value="ECO:0007669"/>
    <property type="project" value="UniProtKB-SubCell"/>
</dbReference>
<dbReference type="AlphaFoldDB" id="A0A8X7YA61"/>
<feature type="domain" description="K+ potassium transporter integral membrane" evidence="11">
    <location>
        <begin position="75"/>
        <end position="575"/>
    </location>
</feature>
<feature type="transmembrane region" description="Helical" evidence="10">
    <location>
        <begin position="193"/>
        <end position="212"/>
    </location>
</feature>
<dbReference type="InterPro" id="IPR053952">
    <property type="entry name" value="K_trans_C"/>
</dbReference>
<sequence>MDPPLSPTTYSDGLKLLSMMFVYRAVQGLCGLFRNLGFVLGLLFWSLQEQLQSIHSSSILFDFERFTAIDAVTVQIGVVYGRLSTAPLYVFGTIQTTDFKSNETAYEYFSFIFWTLTVVSLLKYAFIVLRADDNGEGGIFALYSLLCRHAKVGLLPNDRSTKEVMQHEEVSTLRGKVESRARKAIRNHRSGHYLMLFTALFGACMIIGDGVITPSISALSASSGLQRSLSNIKYTSSTDAEQTISDDLKKYVPVPSACVITIGLFVLQYYGTHKIGFMFAPIVTIWLLFISGLGMYNVFHWDPKIFSAISPAYMYRFVRKINKASWKSLNSILLCIAGSETMFTDLGHFSKRSIKITFVCLIYPVLVLCYAGQAAFISKHWNDTENFNHLSESVPKHLRHVFILLSLLASAVGSQATITASFSIINQCLALRCFPRVKVIHTSDKRLGQVYIPDVNWLLMALSLSVTIGFHDITRIANAAGMAIVFGMIVTTCMMSLVIALYWEKSLFVSGCFLMFFGFVDAVYVSACMLSFHKGAWYLLVISAVSFTIMLAWHYGTMKKYEFDFQNKVSTEWLTDYSPGLGVSRVPGIGLIYTDMVTGIPAFFSHFITNLPAFHQVLIFVSFKPQPVPCVPPRERYLVGRVGTKDYRIYRCIVRYGYCDQIRDTDDFEEQIISSIGEFISLEESDCESLTSPEGRMMIVGKPLLDRNALIPIHDTTSVAGSTSIANNETLGSPLEDLTERKTPVRRKKVRFLMPEGSPRMRVSVREELQELIDARESGTAYFLGQSHLTARNDSNFLKKFLIKAYVFLDKNCREPPVALNIPHAALVEVGMVYIV</sequence>
<evidence type="ECO:0000256" key="8">
    <source>
        <dbReference type="ARBA" id="ARBA00023065"/>
    </source>
</evidence>
<dbReference type="EMBL" id="JAAWWB010000030">
    <property type="protein sequence ID" value="KAG6745737.1"/>
    <property type="molecule type" value="Genomic_DNA"/>
</dbReference>
<evidence type="ECO:0000256" key="6">
    <source>
        <dbReference type="ARBA" id="ARBA00022958"/>
    </source>
</evidence>
<feature type="domain" description="K+ potassium transporter C-terminal" evidence="12">
    <location>
        <begin position="587"/>
        <end position="834"/>
    </location>
</feature>
<evidence type="ECO:0000256" key="10">
    <source>
        <dbReference type="RuleBase" id="RU321113"/>
    </source>
</evidence>
<feature type="transmembrane region" description="Helical" evidence="10">
    <location>
        <begin position="111"/>
        <end position="129"/>
    </location>
</feature>
<evidence type="ECO:0000256" key="9">
    <source>
        <dbReference type="ARBA" id="ARBA00023136"/>
    </source>
</evidence>
<feature type="transmembrane region" description="Helical" evidence="10">
    <location>
        <begin position="66"/>
        <end position="91"/>
    </location>
</feature>
<keyword evidence="3" id="KW-0813">Transport</keyword>
<evidence type="ECO:0000313" key="13">
    <source>
        <dbReference type="EMBL" id="KAG6745737.1"/>
    </source>
</evidence>
<feature type="transmembrane region" description="Helical" evidence="10">
    <location>
        <begin position="476"/>
        <end position="500"/>
    </location>
</feature>
<accession>A0A8X7YA61</accession>
<dbReference type="Pfam" id="PF22776">
    <property type="entry name" value="K_trans_C"/>
    <property type="match status" value="1"/>
</dbReference>
<evidence type="ECO:0000256" key="3">
    <source>
        <dbReference type="ARBA" id="ARBA00022448"/>
    </source>
</evidence>
<keyword evidence="4 10" id="KW-0633">Potassium transport</keyword>
<evidence type="ECO:0000256" key="1">
    <source>
        <dbReference type="ARBA" id="ARBA00004651"/>
    </source>
</evidence>
<feature type="transmembrane region" description="Helical" evidence="10">
    <location>
        <begin position="450"/>
        <end position="470"/>
    </location>
</feature>
<evidence type="ECO:0000259" key="12">
    <source>
        <dbReference type="Pfam" id="PF22776"/>
    </source>
</evidence>
<dbReference type="InterPro" id="IPR053951">
    <property type="entry name" value="K_trans_N"/>
</dbReference>
<gene>
    <name evidence="13" type="ORF">POTOM_050240</name>
</gene>
<comment type="caution">
    <text evidence="10">Lacks conserved residue(s) required for the propagation of feature annotation.</text>
</comment>
<dbReference type="Proteomes" id="UP000886885">
    <property type="component" value="Chromosome 15D"/>
</dbReference>
<name>A0A8X7YA61_POPTO</name>
<keyword evidence="6 10" id="KW-0630">Potassium</keyword>
<feature type="transmembrane region" description="Helical" evidence="10">
    <location>
        <begin position="277"/>
        <end position="299"/>
    </location>
</feature>
<evidence type="ECO:0000259" key="11">
    <source>
        <dbReference type="Pfam" id="PF02705"/>
    </source>
</evidence>
<dbReference type="PANTHER" id="PTHR30540:SF97">
    <property type="entry name" value="POTASSIUM TRANSPORTER"/>
    <property type="match status" value="1"/>
</dbReference>
<evidence type="ECO:0000256" key="4">
    <source>
        <dbReference type="ARBA" id="ARBA00022538"/>
    </source>
</evidence>
<comment type="caution">
    <text evidence="13">The sequence shown here is derived from an EMBL/GenBank/DDBJ whole genome shotgun (WGS) entry which is preliminary data.</text>
</comment>
<keyword evidence="7 10" id="KW-1133">Transmembrane helix</keyword>
<dbReference type="GO" id="GO:0015079">
    <property type="term" value="F:potassium ion transmembrane transporter activity"/>
    <property type="evidence" value="ECO:0007669"/>
    <property type="project" value="UniProtKB-UniRule"/>
</dbReference>
<keyword evidence="9 10" id="KW-0472">Membrane</keyword>
<protein>
    <recommendedName>
        <fullName evidence="10">Potassium transporter</fullName>
    </recommendedName>
</protein>
<reference evidence="13" key="1">
    <citation type="journal article" date="2020" name="bioRxiv">
        <title>Hybrid origin of Populus tomentosa Carr. identified through genome sequencing and phylogenomic analysis.</title>
        <authorList>
            <person name="An X."/>
            <person name="Gao K."/>
            <person name="Chen Z."/>
            <person name="Li J."/>
            <person name="Yang X."/>
            <person name="Yang X."/>
            <person name="Zhou J."/>
            <person name="Guo T."/>
            <person name="Zhao T."/>
            <person name="Huang S."/>
            <person name="Miao D."/>
            <person name="Khan W.U."/>
            <person name="Rao P."/>
            <person name="Ye M."/>
            <person name="Lei B."/>
            <person name="Liao W."/>
            <person name="Wang J."/>
            <person name="Ji L."/>
            <person name="Li Y."/>
            <person name="Guo B."/>
            <person name="Mustafa N.S."/>
            <person name="Li S."/>
            <person name="Yun Q."/>
            <person name="Keller S.R."/>
            <person name="Mao J."/>
            <person name="Zhang R."/>
            <person name="Strauss S.H."/>
        </authorList>
    </citation>
    <scope>NUCLEOTIDE SEQUENCE</scope>
    <source>
        <strain evidence="13">GM15</strain>
        <tissue evidence="13">Leaf</tissue>
    </source>
</reference>
<feature type="transmembrane region" description="Helical" evidence="10">
    <location>
        <begin position="537"/>
        <end position="556"/>
    </location>
</feature>
<comment type="subcellular location">
    <subcellularLocation>
        <location evidence="1">Cell membrane</location>
        <topology evidence="1">Multi-pass membrane protein</topology>
    </subcellularLocation>
    <subcellularLocation>
        <location evidence="10">Membrane</location>
        <topology evidence="10">Multi-pass membrane protein</topology>
    </subcellularLocation>
</comment>
<keyword evidence="14" id="KW-1185">Reference proteome</keyword>
<dbReference type="NCBIfam" id="TIGR00794">
    <property type="entry name" value="kup"/>
    <property type="match status" value="1"/>
</dbReference>
<feature type="transmembrane region" description="Helical" evidence="10">
    <location>
        <begin position="507"/>
        <end position="525"/>
    </location>
</feature>
<keyword evidence="5 10" id="KW-0812">Transmembrane</keyword>
<organism evidence="13 14">
    <name type="scientific">Populus tomentosa</name>
    <name type="common">Chinese white poplar</name>
    <dbReference type="NCBI Taxonomy" id="118781"/>
    <lineage>
        <taxon>Eukaryota</taxon>
        <taxon>Viridiplantae</taxon>
        <taxon>Streptophyta</taxon>
        <taxon>Embryophyta</taxon>
        <taxon>Tracheophyta</taxon>
        <taxon>Spermatophyta</taxon>
        <taxon>Magnoliopsida</taxon>
        <taxon>eudicotyledons</taxon>
        <taxon>Gunneridae</taxon>
        <taxon>Pentapetalae</taxon>
        <taxon>rosids</taxon>
        <taxon>fabids</taxon>
        <taxon>Malpighiales</taxon>
        <taxon>Salicaceae</taxon>
        <taxon>Saliceae</taxon>
        <taxon>Populus</taxon>
    </lineage>
</organism>
<evidence type="ECO:0000313" key="14">
    <source>
        <dbReference type="Proteomes" id="UP000886885"/>
    </source>
</evidence>
<feature type="transmembrane region" description="Helical" evidence="10">
    <location>
        <begin position="356"/>
        <end position="381"/>
    </location>
</feature>
<feature type="transmembrane region" description="Helical" evidence="10">
    <location>
        <begin position="401"/>
        <end position="429"/>
    </location>
</feature>
<dbReference type="InterPro" id="IPR003855">
    <property type="entry name" value="K+_transporter"/>
</dbReference>
<dbReference type="OrthoDB" id="755086at2759"/>
<proteinExistence type="inferred from homology"/>
<evidence type="ECO:0000256" key="7">
    <source>
        <dbReference type="ARBA" id="ARBA00022989"/>
    </source>
</evidence>
<feature type="transmembrane region" description="Helical" evidence="10">
    <location>
        <begin position="20"/>
        <end position="45"/>
    </location>
</feature>
<keyword evidence="8 10" id="KW-0406">Ion transport</keyword>
<evidence type="ECO:0000256" key="2">
    <source>
        <dbReference type="ARBA" id="ARBA00008440"/>
    </source>
</evidence>
<comment type="function">
    <text evidence="10">Potassium transporter.</text>
</comment>